<dbReference type="EMBL" id="JAENHL010000004">
    <property type="protein sequence ID" value="MBK1865549.1"/>
    <property type="molecule type" value="Genomic_DNA"/>
</dbReference>
<proteinExistence type="predicted"/>
<sequence length="555" mass="60915">MMSDVADDMPAASLNRRDLLRTGSLLGLTLPFAGALTGLGAPQAAAAAGQLVIGVTQEAVNFNPLLYVNTGVETSVEYIVFDALWKFDPAGKLIANLAAEIPSAENGGISADGLTWTIKLRPDVKWHDGKPFTSADVVFTLDVLRDPKVVVRSRNGHDHAESYEAVDDHTVRVKLKESYAPYVVSWQKTSIIPKHILSGIDINTAPFNTSPIGTGPFKFKSRVAGSHIEFEPNPDYHGGAPKLTTLVQKYVPDQQTLYAQFQTGEVDIYELQGIPPLLYAKAKALPNCKVEPSASPFVEFIYFNCGKPQFQDKRVRKAIYMAIDKKGWIDAVYYGVPIPTLSYLPPNHWAYNSKLVDPGFDPAKAAALLDEAGWKAGDDGVRAKDGVRLSFTMSTTAGNKAREQAQQLVQQNLKKVGVEMTIKNMPASVVWGDYTVRSEFDTLMVGWDTLLYPDPDYGDRIVSTAIPAKGGSGSNYVQYQNPEIDELSAKGAKTVGQEERKAIYDRIQEILLDEMPFAPIFAYQTIVGVRDRVGGFVLNPYTPINTWNPADWTTS</sequence>
<comment type="caution">
    <text evidence="1">The sequence shown here is derived from an EMBL/GenBank/DDBJ whole genome shotgun (WGS) entry which is preliminary data.</text>
</comment>
<dbReference type="Proteomes" id="UP000616151">
    <property type="component" value="Unassembled WGS sequence"/>
</dbReference>
<protein>
    <submittedName>
        <fullName evidence="1">Peptide ABC transporter substrate-binding protein</fullName>
    </submittedName>
</protein>
<accession>A0ACC5QYT3</accession>
<reference evidence="1" key="1">
    <citation type="submission" date="2021-01" db="EMBL/GenBank/DDBJ databases">
        <authorList>
            <person name="Sun Q."/>
        </authorList>
    </citation>
    <scope>NUCLEOTIDE SEQUENCE</scope>
    <source>
        <strain evidence="1">YIM B02566</strain>
    </source>
</reference>
<evidence type="ECO:0000313" key="2">
    <source>
        <dbReference type="Proteomes" id="UP000616151"/>
    </source>
</evidence>
<organism evidence="1 2">
    <name type="scientific">Taklimakanibacter albus</name>
    <dbReference type="NCBI Taxonomy" id="2800327"/>
    <lineage>
        <taxon>Bacteria</taxon>
        <taxon>Pseudomonadati</taxon>
        <taxon>Pseudomonadota</taxon>
        <taxon>Alphaproteobacteria</taxon>
        <taxon>Hyphomicrobiales</taxon>
        <taxon>Aestuariivirgaceae</taxon>
        <taxon>Taklimakanibacter</taxon>
    </lineage>
</organism>
<evidence type="ECO:0000313" key="1">
    <source>
        <dbReference type="EMBL" id="MBK1865549.1"/>
    </source>
</evidence>
<keyword evidence="2" id="KW-1185">Reference proteome</keyword>
<name>A0ACC5QYT3_9HYPH</name>
<gene>
    <name evidence="1" type="ORF">JHL16_04235</name>
</gene>